<comment type="subcellular location">
    <subcellularLocation>
        <location evidence="1">Cell membrane</location>
        <topology evidence="1">Multi-pass membrane protein</topology>
    </subcellularLocation>
</comment>
<keyword evidence="4" id="KW-0133">Cell shape</keyword>
<evidence type="ECO:0000256" key="6">
    <source>
        <dbReference type="ARBA" id="ARBA00023136"/>
    </source>
</evidence>
<dbReference type="InterPro" id="IPR007227">
    <property type="entry name" value="Cell_shape_determining_MreD"/>
</dbReference>
<reference evidence="8" key="1">
    <citation type="submission" date="2020-05" db="EMBL/GenBank/DDBJ databases">
        <authorList>
            <person name="Chiriac C."/>
            <person name="Salcher M."/>
            <person name="Ghai R."/>
            <person name="Kavagutti S V."/>
        </authorList>
    </citation>
    <scope>NUCLEOTIDE SEQUENCE</scope>
</reference>
<sequence>MNTSIRLMALLLTAVVLQRFLFDQFRVDGVAADAFLVLAVTTGMVCGARRGAIVGFFAGLVLDLLVVTPFGLGALAYLVAGALGGLLEGVVVHSARWITMLVAFVASAAGVLFFAVVGSLIGTAGMVEGHLITVTLLVGGSSAVLMLPTRRAVLWASADSEPFRAAVHS</sequence>
<feature type="transmembrane region" description="Helical" evidence="7">
    <location>
        <begin position="31"/>
        <end position="48"/>
    </location>
</feature>
<keyword evidence="5 7" id="KW-1133">Transmembrane helix</keyword>
<name>A0A6J5YFB1_9ZZZZ</name>
<dbReference type="AlphaFoldDB" id="A0A6J5YFB1"/>
<evidence type="ECO:0000256" key="2">
    <source>
        <dbReference type="ARBA" id="ARBA00022475"/>
    </source>
</evidence>
<evidence type="ECO:0000256" key="7">
    <source>
        <dbReference type="SAM" id="Phobius"/>
    </source>
</evidence>
<dbReference type="NCBIfam" id="TIGR03426">
    <property type="entry name" value="shape_MreD"/>
    <property type="match status" value="1"/>
</dbReference>
<evidence type="ECO:0000256" key="4">
    <source>
        <dbReference type="ARBA" id="ARBA00022960"/>
    </source>
</evidence>
<evidence type="ECO:0000256" key="5">
    <source>
        <dbReference type="ARBA" id="ARBA00022989"/>
    </source>
</evidence>
<gene>
    <name evidence="8" type="ORF">UFOPK1392_00193</name>
    <name evidence="9" type="ORF">UFOPK3733_01890</name>
</gene>
<organism evidence="8">
    <name type="scientific">freshwater metagenome</name>
    <dbReference type="NCBI Taxonomy" id="449393"/>
    <lineage>
        <taxon>unclassified sequences</taxon>
        <taxon>metagenomes</taxon>
        <taxon>ecological metagenomes</taxon>
    </lineage>
</organism>
<dbReference type="EMBL" id="CAEMXZ010000005">
    <property type="protein sequence ID" value="CAB4322459.1"/>
    <property type="molecule type" value="Genomic_DNA"/>
</dbReference>
<accession>A0A6J5YFB1</accession>
<feature type="transmembrane region" description="Helical" evidence="7">
    <location>
        <begin position="95"/>
        <end position="117"/>
    </location>
</feature>
<evidence type="ECO:0000313" key="8">
    <source>
        <dbReference type="EMBL" id="CAB4322459.1"/>
    </source>
</evidence>
<protein>
    <submittedName>
        <fullName evidence="8">Unannotated protein</fullName>
    </submittedName>
</protein>
<keyword evidence="3 7" id="KW-0812">Transmembrane</keyword>
<feature type="transmembrane region" description="Helical" evidence="7">
    <location>
        <begin position="60"/>
        <end position="83"/>
    </location>
</feature>
<dbReference type="GO" id="GO:0005886">
    <property type="term" value="C:plasma membrane"/>
    <property type="evidence" value="ECO:0007669"/>
    <property type="project" value="UniProtKB-SubCell"/>
</dbReference>
<dbReference type="GO" id="GO:0008360">
    <property type="term" value="P:regulation of cell shape"/>
    <property type="evidence" value="ECO:0007669"/>
    <property type="project" value="UniProtKB-KW"/>
</dbReference>
<feature type="transmembrane region" description="Helical" evidence="7">
    <location>
        <begin position="129"/>
        <end position="147"/>
    </location>
</feature>
<keyword evidence="2" id="KW-1003">Cell membrane</keyword>
<dbReference type="EMBL" id="CAFBNC010000127">
    <property type="protein sequence ID" value="CAB4951255.1"/>
    <property type="molecule type" value="Genomic_DNA"/>
</dbReference>
<keyword evidence="6 7" id="KW-0472">Membrane</keyword>
<evidence type="ECO:0000256" key="3">
    <source>
        <dbReference type="ARBA" id="ARBA00022692"/>
    </source>
</evidence>
<evidence type="ECO:0000256" key="1">
    <source>
        <dbReference type="ARBA" id="ARBA00004651"/>
    </source>
</evidence>
<evidence type="ECO:0000313" key="9">
    <source>
        <dbReference type="EMBL" id="CAB4951255.1"/>
    </source>
</evidence>
<proteinExistence type="predicted"/>